<protein>
    <recommendedName>
        <fullName evidence="3">Mos1 transposase HTH domain-containing protein</fullName>
    </recommendedName>
</protein>
<dbReference type="OrthoDB" id="616263at2759"/>
<gene>
    <name evidence="1" type="ORF">RF55_9024</name>
</gene>
<dbReference type="PANTHER" id="PTHR46060:SF1">
    <property type="entry name" value="MARINER MOS1 TRANSPOSASE-LIKE PROTEIN"/>
    <property type="match status" value="1"/>
</dbReference>
<proteinExistence type="predicted"/>
<dbReference type="AlphaFoldDB" id="A0A0J7KLN1"/>
<dbReference type="EMBL" id="LBMM01005863">
    <property type="protein sequence ID" value="KMQ91144.1"/>
    <property type="molecule type" value="Genomic_DNA"/>
</dbReference>
<evidence type="ECO:0008006" key="3">
    <source>
        <dbReference type="Google" id="ProtNLM"/>
    </source>
</evidence>
<name>A0A0J7KLN1_LASNI</name>
<dbReference type="InterPro" id="IPR052709">
    <property type="entry name" value="Transposase-MT_Hybrid"/>
</dbReference>
<organism evidence="1 2">
    <name type="scientific">Lasius niger</name>
    <name type="common">Black garden ant</name>
    <dbReference type="NCBI Taxonomy" id="67767"/>
    <lineage>
        <taxon>Eukaryota</taxon>
        <taxon>Metazoa</taxon>
        <taxon>Ecdysozoa</taxon>
        <taxon>Arthropoda</taxon>
        <taxon>Hexapoda</taxon>
        <taxon>Insecta</taxon>
        <taxon>Pterygota</taxon>
        <taxon>Neoptera</taxon>
        <taxon>Endopterygota</taxon>
        <taxon>Hymenoptera</taxon>
        <taxon>Apocrita</taxon>
        <taxon>Aculeata</taxon>
        <taxon>Formicoidea</taxon>
        <taxon>Formicidae</taxon>
        <taxon>Formicinae</taxon>
        <taxon>Lasius</taxon>
        <taxon>Lasius</taxon>
    </lineage>
</organism>
<sequence length="109" mass="12770">MINRTFTKLFGTSAPAKSTMKSWYISFRKGDVTIEECRRDDRSDHEEKTKKIESVRNALVDWRHWSVCSLSTHVGIPSTSVYRILTDDLRMVKKLGKWMPHKLTPDQQE</sequence>
<keyword evidence="2" id="KW-1185">Reference proteome</keyword>
<comment type="caution">
    <text evidence="1">The sequence shown here is derived from an EMBL/GenBank/DDBJ whole genome shotgun (WGS) entry which is preliminary data.</text>
</comment>
<evidence type="ECO:0000313" key="1">
    <source>
        <dbReference type="EMBL" id="KMQ91144.1"/>
    </source>
</evidence>
<dbReference type="Proteomes" id="UP000036403">
    <property type="component" value="Unassembled WGS sequence"/>
</dbReference>
<dbReference type="PaxDb" id="67767-A0A0J7KLN1"/>
<reference evidence="1 2" key="1">
    <citation type="submission" date="2015-04" db="EMBL/GenBank/DDBJ databases">
        <title>Lasius niger genome sequencing.</title>
        <authorList>
            <person name="Konorov E.A."/>
            <person name="Nikitin M.A."/>
            <person name="Kirill M.V."/>
            <person name="Chang P."/>
        </authorList>
    </citation>
    <scope>NUCLEOTIDE SEQUENCE [LARGE SCALE GENOMIC DNA]</scope>
    <source>
        <tissue evidence="1">Whole</tissue>
    </source>
</reference>
<dbReference type="PANTHER" id="PTHR46060">
    <property type="entry name" value="MARINER MOS1 TRANSPOSASE-LIKE PROTEIN"/>
    <property type="match status" value="1"/>
</dbReference>
<evidence type="ECO:0000313" key="2">
    <source>
        <dbReference type="Proteomes" id="UP000036403"/>
    </source>
</evidence>
<accession>A0A0J7KLN1</accession>